<protein>
    <submittedName>
        <fullName evidence="2">Uncharacterized protein</fullName>
    </submittedName>
</protein>
<proteinExistence type="predicted"/>
<sequence length="148" mass="17183">SNNNEESYHNEGNDNNEESNHNEGSDNNEGGDHNEVSDDNDENDDSDFECYIEDRIDDVNVDMQMFRDNIDSNVEWVSSTEPEPQAENNENLVFEEVNLEDFDSEINSDEDEAERRKALRKLVAQMKMGLLMAQVDQKEVGYLTQRRR</sequence>
<dbReference type="EMBL" id="BKCJ011036035">
    <property type="protein sequence ID" value="GFC72025.1"/>
    <property type="molecule type" value="Genomic_DNA"/>
</dbReference>
<organism evidence="2">
    <name type="scientific">Tanacetum cinerariifolium</name>
    <name type="common">Dalmatian daisy</name>
    <name type="synonym">Chrysanthemum cinerariifolium</name>
    <dbReference type="NCBI Taxonomy" id="118510"/>
    <lineage>
        <taxon>Eukaryota</taxon>
        <taxon>Viridiplantae</taxon>
        <taxon>Streptophyta</taxon>
        <taxon>Embryophyta</taxon>
        <taxon>Tracheophyta</taxon>
        <taxon>Spermatophyta</taxon>
        <taxon>Magnoliopsida</taxon>
        <taxon>eudicotyledons</taxon>
        <taxon>Gunneridae</taxon>
        <taxon>Pentapetalae</taxon>
        <taxon>asterids</taxon>
        <taxon>campanulids</taxon>
        <taxon>Asterales</taxon>
        <taxon>Asteraceae</taxon>
        <taxon>Asteroideae</taxon>
        <taxon>Anthemideae</taxon>
        <taxon>Anthemidinae</taxon>
        <taxon>Tanacetum</taxon>
    </lineage>
</organism>
<gene>
    <name evidence="2" type="ORF">Tci_843995</name>
</gene>
<reference evidence="2" key="1">
    <citation type="journal article" date="2019" name="Sci. Rep.">
        <title>Draft genome of Tanacetum cinerariifolium, the natural source of mosquito coil.</title>
        <authorList>
            <person name="Yamashiro T."/>
            <person name="Shiraishi A."/>
            <person name="Satake H."/>
            <person name="Nakayama K."/>
        </authorList>
    </citation>
    <scope>NUCLEOTIDE SEQUENCE</scope>
</reference>
<dbReference type="AlphaFoldDB" id="A0A699QRU5"/>
<accession>A0A699QRU5</accession>
<feature type="region of interest" description="Disordered" evidence="1">
    <location>
        <begin position="1"/>
        <end position="49"/>
    </location>
</feature>
<evidence type="ECO:0000256" key="1">
    <source>
        <dbReference type="SAM" id="MobiDB-lite"/>
    </source>
</evidence>
<name>A0A699QRU5_TANCI</name>
<feature type="non-terminal residue" evidence="2">
    <location>
        <position position="1"/>
    </location>
</feature>
<feature type="compositionally biased region" description="Basic and acidic residues" evidence="1">
    <location>
        <begin position="1"/>
        <end position="36"/>
    </location>
</feature>
<feature type="compositionally biased region" description="Acidic residues" evidence="1">
    <location>
        <begin position="37"/>
        <end position="49"/>
    </location>
</feature>
<evidence type="ECO:0000313" key="2">
    <source>
        <dbReference type="EMBL" id="GFC72025.1"/>
    </source>
</evidence>
<comment type="caution">
    <text evidence="2">The sequence shown here is derived from an EMBL/GenBank/DDBJ whole genome shotgun (WGS) entry which is preliminary data.</text>
</comment>